<evidence type="ECO:0008006" key="3">
    <source>
        <dbReference type="Google" id="ProtNLM"/>
    </source>
</evidence>
<dbReference type="STRING" id="361279.SAMN05421663_104295"/>
<sequence>MITNHKFAYRNVASKYYEFRPQDIDKAMDDFRRILEGSGLHLSGRMFFSILSDPQNEIMIAEIFFSVEEDTIKDLVAPEEEIRFRSYFTLSPMVMTRIIDDFEVKSQEKYWDLISYIQVNQLEQETPVFIEYKTSMSGVSYVEMSVGYRAYIEKNNTYNGASQ</sequence>
<dbReference type="Pfam" id="PF16895">
    <property type="entry name" value="DUF5085"/>
    <property type="match status" value="1"/>
</dbReference>
<dbReference type="OrthoDB" id="2452656at2"/>
<evidence type="ECO:0000313" key="2">
    <source>
        <dbReference type="Proteomes" id="UP000198666"/>
    </source>
</evidence>
<reference evidence="2" key="1">
    <citation type="submission" date="2016-10" db="EMBL/GenBank/DDBJ databases">
        <authorList>
            <person name="Varghese N."/>
            <person name="Submissions S."/>
        </authorList>
    </citation>
    <scope>NUCLEOTIDE SEQUENCE [LARGE SCALE GENOMIC DNA]</scope>
    <source>
        <strain evidence="2">DSM 21620</strain>
    </source>
</reference>
<keyword evidence="2" id="KW-1185">Reference proteome</keyword>
<dbReference type="AlphaFoldDB" id="A0A1G6PX11"/>
<protein>
    <recommendedName>
        <fullName evidence="3">DUF5085 domain-containing protein</fullName>
    </recommendedName>
</protein>
<evidence type="ECO:0000313" key="1">
    <source>
        <dbReference type="EMBL" id="SDC84663.1"/>
    </source>
</evidence>
<dbReference type="EMBL" id="FMZB01000004">
    <property type="protein sequence ID" value="SDC84663.1"/>
    <property type="molecule type" value="Genomic_DNA"/>
</dbReference>
<name>A0A1G6PX11_9BACI</name>
<dbReference type="RefSeq" id="WP_093727073.1">
    <property type="nucleotide sequence ID" value="NZ_FMZB01000004.1"/>
</dbReference>
<proteinExistence type="predicted"/>
<dbReference type="Proteomes" id="UP000198666">
    <property type="component" value="Unassembled WGS sequence"/>
</dbReference>
<organism evidence="1 2">
    <name type="scientific">Terribacillus halophilus</name>
    <dbReference type="NCBI Taxonomy" id="361279"/>
    <lineage>
        <taxon>Bacteria</taxon>
        <taxon>Bacillati</taxon>
        <taxon>Bacillota</taxon>
        <taxon>Bacilli</taxon>
        <taxon>Bacillales</taxon>
        <taxon>Bacillaceae</taxon>
        <taxon>Terribacillus</taxon>
    </lineage>
</organism>
<gene>
    <name evidence="1" type="ORF">SAMN05421663_104295</name>
</gene>
<accession>A0A1G6PX11</accession>
<dbReference type="InterPro" id="IPR031664">
    <property type="entry name" value="DUF5085"/>
</dbReference>